<dbReference type="PANTHER" id="PTHR43386:SF24">
    <property type="entry name" value="OLIGOPEPTIDE TRANSPORT SYSTEM PERMEASE PROTEIN AMID"/>
    <property type="match status" value="1"/>
</dbReference>
<evidence type="ECO:0000256" key="4">
    <source>
        <dbReference type="ARBA" id="ARBA00022692"/>
    </source>
</evidence>
<keyword evidence="3" id="KW-1003">Cell membrane</keyword>
<feature type="transmembrane region" description="Helical" evidence="9">
    <location>
        <begin position="332"/>
        <end position="355"/>
    </location>
</feature>
<evidence type="ECO:0000256" key="6">
    <source>
        <dbReference type="ARBA" id="ARBA00022927"/>
    </source>
</evidence>
<evidence type="ECO:0000256" key="1">
    <source>
        <dbReference type="ARBA" id="ARBA00004651"/>
    </source>
</evidence>
<keyword evidence="7 9" id="KW-1133">Transmembrane helix</keyword>
<organism evidence="11 12">
    <name type="scientific">Oligosphaera ethanolica</name>
    <dbReference type="NCBI Taxonomy" id="760260"/>
    <lineage>
        <taxon>Bacteria</taxon>
        <taxon>Pseudomonadati</taxon>
        <taxon>Lentisphaerota</taxon>
        <taxon>Oligosphaeria</taxon>
        <taxon>Oligosphaerales</taxon>
        <taxon>Oligosphaeraceae</taxon>
        <taxon>Oligosphaera</taxon>
    </lineage>
</organism>
<reference evidence="11" key="1">
    <citation type="submission" date="2023-07" db="EMBL/GenBank/DDBJ databases">
        <title>Genomic Encyclopedia of Type Strains, Phase IV (KMG-IV): sequencing the most valuable type-strain genomes for metagenomic binning, comparative biology and taxonomic classification.</title>
        <authorList>
            <person name="Goeker M."/>
        </authorList>
    </citation>
    <scope>NUCLEOTIDE SEQUENCE</scope>
    <source>
        <strain evidence="11">DSM 24202</strain>
    </source>
</reference>
<evidence type="ECO:0000256" key="5">
    <source>
        <dbReference type="ARBA" id="ARBA00022856"/>
    </source>
</evidence>
<evidence type="ECO:0000256" key="7">
    <source>
        <dbReference type="ARBA" id="ARBA00022989"/>
    </source>
</evidence>
<evidence type="ECO:0000259" key="10">
    <source>
        <dbReference type="PROSITE" id="PS50928"/>
    </source>
</evidence>
<keyword evidence="6" id="KW-0653">Protein transport</keyword>
<evidence type="ECO:0000256" key="9">
    <source>
        <dbReference type="RuleBase" id="RU363032"/>
    </source>
</evidence>
<accession>A0AAE4AR00</accession>
<evidence type="ECO:0000256" key="3">
    <source>
        <dbReference type="ARBA" id="ARBA00022475"/>
    </source>
</evidence>
<dbReference type="InterPro" id="IPR050366">
    <property type="entry name" value="BP-dependent_transpt_permease"/>
</dbReference>
<proteinExistence type="inferred from homology"/>
<dbReference type="GO" id="GO:0055085">
    <property type="term" value="P:transmembrane transport"/>
    <property type="evidence" value="ECO:0007669"/>
    <property type="project" value="InterPro"/>
</dbReference>
<protein>
    <submittedName>
        <fullName evidence="11">Peptide/nickel transport system permease protein</fullName>
    </submittedName>
</protein>
<evidence type="ECO:0000313" key="11">
    <source>
        <dbReference type="EMBL" id="MDQ0290922.1"/>
    </source>
</evidence>
<dbReference type="AlphaFoldDB" id="A0AAE4AR00"/>
<feature type="transmembrane region" description="Helical" evidence="9">
    <location>
        <begin position="198"/>
        <end position="222"/>
    </location>
</feature>
<feature type="transmembrane region" description="Helical" evidence="9">
    <location>
        <begin position="43"/>
        <end position="60"/>
    </location>
</feature>
<keyword evidence="8 9" id="KW-0472">Membrane</keyword>
<keyword evidence="2 9" id="KW-0813">Transport</keyword>
<dbReference type="SUPFAM" id="SSF161098">
    <property type="entry name" value="MetI-like"/>
    <property type="match status" value="1"/>
</dbReference>
<keyword evidence="12" id="KW-1185">Reference proteome</keyword>
<feature type="transmembrane region" description="Helical" evidence="9">
    <location>
        <begin position="168"/>
        <end position="192"/>
    </location>
</feature>
<dbReference type="CDD" id="cd06261">
    <property type="entry name" value="TM_PBP2"/>
    <property type="match status" value="1"/>
</dbReference>
<dbReference type="RefSeq" id="WP_307262987.1">
    <property type="nucleotide sequence ID" value="NZ_JAUSVL010000001.1"/>
</dbReference>
<name>A0AAE4AR00_9BACT</name>
<evidence type="ECO:0000313" key="12">
    <source>
        <dbReference type="Proteomes" id="UP001238163"/>
    </source>
</evidence>
<dbReference type="GO" id="GO:0015031">
    <property type="term" value="P:protein transport"/>
    <property type="evidence" value="ECO:0007669"/>
    <property type="project" value="UniProtKB-KW"/>
</dbReference>
<dbReference type="Gene3D" id="1.10.3720.10">
    <property type="entry name" value="MetI-like"/>
    <property type="match status" value="1"/>
</dbReference>
<sequence>MHYWLLQNSITIALLLVLAASAWQLSRRETWRIAAREIRHNRLALASFAILALYGGIAVLDSVGWRRPVINPETGDVARHTQTGAVVYDQGASALDALLKPIRGMREKTYSAPFSDRQFSAVTDIGPDGRAQRVRPPLNHPRRHLMGTDRVGMDVFYQGLKSIRTGMIIGLLTTLLAVPFAILFGVCAGYFGGWLDDAAQYLCAVLSSIPTVLFIAAFMIIFGQGLPQLCLAMGIASWTGLYRLLRGETLRLRDADFVQAATATGVPVWRILSRHIVPNLLHIVLITTVLRFSSEVLAEAALTYLGIGVGADTMSWGSMINDARTELTRDPVIWWKLTTAFAFMIGLVLPANIFADAVRDALDPRLRTQ</sequence>
<keyword evidence="4 9" id="KW-0812">Transmembrane</keyword>
<keyword evidence="5" id="KW-0571">Peptide transport</keyword>
<comment type="caution">
    <text evidence="11">The sequence shown here is derived from an EMBL/GenBank/DDBJ whole genome shotgun (WGS) entry which is preliminary data.</text>
</comment>
<dbReference type="PROSITE" id="PS50928">
    <property type="entry name" value="ABC_TM1"/>
    <property type="match status" value="1"/>
</dbReference>
<dbReference type="PANTHER" id="PTHR43386">
    <property type="entry name" value="OLIGOPEPTIDE TRANSPORT SYSTEM PERMEASE PROTEIN APPC"/>
    <property type="match status" value="1"/>
</dbReference>
<evidence type="ECO:0000256" key="8">
    <source>
        <dbReference type="ARBA" id="ARBA00023136"/>
    </source>
</evidence>
<dbReference type="GO" id="GO:0005886">
    <property type="term" value="C:plasma membrane"/>
    <property type="evidence" value="ECO:0007669"/>
    <property type="project" value="UniProtKB-SubCell"/>
</dbReference>
<dbReference type="EMBL" id="JAUSVL010000001">
    <property type="protein sequence ID" value="MDQ0290922.1"/>
    <property type="molecule type" value="Genomic_DNA"/>
</dbReference>
<comment type="similarity">
    <text evidence="9">Belongs to the binding-protein-dependent transport system permease family.</text>
</comment>
<comment type="subcellular location">
    <subcellularLocation>
        <location evidence="1 9">Cell membrane</location>
        <topology evidence="1 9">Multi-pass membrane protein</topology>
    </subcellularLocation>
</comment>
<feature type="transmembrane region" description="Helical" evidence="9">
    <location>
        <begin position="229"/>
        <end position="245"/>
    </location>
</feature>
<feature type="domain" description="ABC transmembrane type-1" evidence="10">
    <location>
        <begin position="163"/>
        <end position="355"/>
    </location>
</feature>
<evidence type="ECO:0000256" key="2">
    <source>
        <dbReference type="ARBA" id="ARBA00022448"/>
    </source>
</evidence>
<dbReference type="GO" id="GO:0015833">
    <property type="term" value="P:peptide transport"/>
    <property type="evidence" value="ECO:0007669"/>
    <property type="project" value="UniProtKB-KW"/>
</dbReference>
<dbReference type="Pfam" id="PF00528">
    <property type="entry name" value="BPD_transp_1"/>
    <property type="match status" value="1"/>
</dbReference>
<dbReference type="InterPro" id="IPR000515">
    <property type="entry name" value="MetI-like"/>
</dbReference>
<dbReference type="Proteomes" id="UP001238163">
    <property type="component" value="Unassembled WGS sequence"/>
</dbReference>
<dbReference type="InterPro" id="IPR035906">
    <property type="entry name" value="MetI-like_sf"/>
</dbReference>
<gene>
    <name evidence="11" type="ORF">J3R75_003029</name>
</gene>